<proteinExistence type="predicted"/>
<feature type="region of interest" description="Disordered" evidence="2">
    <location>
        <begin position="146"/>
        <end position="172"/>
    </location>
</feature>
<dbReference type="PANTHER" id="PTHR36696">
    <property type="entry name" value="AGAP012002-PA"/>
    <property type="match status" value="1"/>
</dbReference>
<sequence>MDISSKTGLLASPTKKIRKQARRNPVQLRAIAKPAPFILKPFAGLFNPYPYGCSLLCNHPTDTEAKELLKKAKDTWGVEGKNVLLTEEIEAIRASLEQLQVNQAALSARNQKIPTIESVPEELFRRHETMSYSLYCRYTETDSRPLTPAPTLASGTRASGSRKCVTPDPTPTTQIREKTLLVLDLRRSHSQETLSFYGSSSILEPPLIRIQHVQTRAASLDEVQTSEVQCQSLRAPFVAGRPKSPKKNGTNKEIPSEPVKSEEAAPSLDEEDDNIVKRRGKKRRKRGSDASRGPPAFQVSLDPETQVGACGDESRATSARPSLIPGHDHQDETQDLIKEKPPLKPSKSLDVDSFLTTEILKHLRRELNEEYVDNEFNDKRRKALTEALKTVSKDKAVCKELACLQDELKVPPVNADLWISLPRIFTRSSARFELPMDNDSLSYMTPMDYVKNHIFLSSSRKLLYNCVFTRFRDENDLDNELDRKISGKVLQDALNLMMGKPMSKEQSDYIRDILNWRDDNEFDFKTFCGISALCERILAPEYCAQLPGRKMDPCHEIETADFQILSRKLHGQNADEKLAEILHKIQTL</sequence>
<name>A0A9P0BHX7_BRAAE</name>
<evidence type="ECO:0000313" key="3">
    <source>
        <dbReference type="EMBL" id="CAH0563738.1"/>
    </source>
</evidence>
<gene>
    <name evidence="3" type="ORF">MELIAE_LOCUS12485</name>
</gene>
<dbReference type="OrthoDB" id="10021598at2759"/>
<keyword evidence="1" id="KW-0175">Coiled coil</keyword>
<feature type="coiled-coil region" evidence="1">
    <location>
        <begin position="82"/>
        <end position="109"/>
    </location>
</feature>
<dbReference type="PANTHER" id="PTHR36696:SF1">
    <property type="entry name" value="EF-HAND DOMAIN-CONTAINING PROTEIN"/>
    <property type="match status" value="1"/>
</dbReference>
<evidence type="ECO:0000256" key="1">
    <source>
        <dbReference type="SAM" id="Coils"/>
    </source>
</evidence>
<evidence type="ECO:0000313" key="4">
    <source>
        <dbReference type="Proteomes" id="UP001154078"/>
    </source>
</evidence>
<evidence type="ECO:0000256" key="2">
    <source>
        <dbReference type="SAM" id="MobiDB-lite"/>
    </source>
</evidence>
<feature type="compositionally biased region" description="Basic and acidic residues" evidence="2">
    <location>
        <begin position="326"/>
        <end position="348"/>
    </location>
</feature>
<organism evidence="3 4">
    <name type="scientific">Brassicogethes aeneus</name>
    <name type="common">Rape pollen beetle</name>
    <name type="synonym">Meligethes aeneus</name>
    <dbReference type="NCBI Taxonomy" id="1431903"/>
    <lineage>
        <taxon>Eukaryota</taxon>
        <taxon>Metazoa</taxon>
        <taxon>Ecdysozoa</taxon>
        <taxon>Arthropoda</taxon>
        <taxon>Hexapoda</taxon>
        <taxon>Insecta</taxon>
        <taxon>Pterygota</taxon>
        <taxon>Neoptera</taxon>
        <taxon>Endopterygota</taxon>
        <taxon>Coleoptera</taxon>
        <taxon>Polyphaga</taxon>
        <taxon>Cucujiformia</taxon>
        <taxon>Nitidulidae</taxon>
        <taxon>Meligethinae</taxon>
        <taxon>Brassicogethes</taxon>
    </lineage>
</organism>
<feature type="region of interest" description="Disordered" evidence="2">
    <location>
        <begin position="234"/>
        <end position="348"/>
    </location>
</feature>
<protein>
    <submittedName>
        <fullName evidence="3">Uncharacterized protein</fullName>
    </submittedName>
</protein>
<dbReference type="EMBL" id="OV121140">
    <property type="protein sequence ID" value="CAH0563738.1"/>
    <property type="molecule type" value="Genomic_DNA"/>
</dbReference>
<dbReference type="Proteomes" id="UP001154078">
    <property type="component" value="Chromosome 9"/>
</dbReference>
<keyword evidence="4" id="KW-1185">Reference proteome</keyword>
<feature type="compositionally biased region" description="Basic residues" evidence="2">
    <location>
        <begin position="277"/>
        <end position="286"/>
    </location>
</feature>
<accession>A0A9P0BHX7</accession>
<dbReference type="AlphaFoldDB" id="A0A9P0BHX7"/>
<reference evidence="3" key="1">
    <citation type="submission" date="2021-12" db="EMBL/GenBank/DDBJ databases">
        <authorList>
            <person name="King R."/>
        </authorList>
    </citation>
    <scope>NUCLEOTIDE SEQUENCE</scope>
</reference>